<name>A0A933NYR7_9HYPH</name>
<dbReference type="EMBL" id="JACRAF010000033">
    <property type="protein sequence ID" value="MBI4922550.1"/>
    <property type="molecule type" value="Genomic_DNA"/>
</dbReference>
<feature type="chain" id="PRO_5037069334" description="Outer membrane protein beta-barrel domain-containing protein" evidence="1">
    <location>
        <begin position="24"/>
        <end position="169"/>
    </location>
</feature>
<dbReference type="InterPro" id="IPR011250">
    <property type="entry name" value="OMP/PagP_B-barrel"/>
</dbReference>
<protein>
    <recommendedName>
        <fullName evidence="4">Outer membrane protein beta-barrel domain-containing protein</fullName>
    </recommendedName>
</protein>
<keyword evidence="1" id="KW-0732">Signal</keyword>
<evidence type="ECO:0000313" key="2">
    <source>
        <dbReference type="EMBL" id="MBI4922550.1"/>
    </source>
</evidence>
<gene>
    <name evidence="2" type="ORF">HY834_12455</name>
</gene>
<dbReference type="Proteomes" id="UP000782610">
    <property type="component" value="Unassembled WGS sequence"/>
</dbReference>
<evidence type="ECO:0000313" key="3">
    <source>
        <dbReference type="Proteomes" id="UP000782610"/>
    </source>
</evidence>
<reference evidence="2" key="1">
    <citation type="submission" date="2020-07" db="EMBL/GenBank/DDBJ databases">
        <title>Huge and variable diversity of episymbiotic CPR bacteria and DPANN archaea in groundwater ecosystems.</title>
        <authorList>
            <person name="He C.Y."/>
            <person name="Keren R."/>
            <person name="Whittaker M."/>
            <person name="Farag I.F."/>
            <person name="Doudna J."/>
            <person name="Cate J.H.D."/>
            <person name="Banfield J.F."/>
        </authorList>
    </citation>
    <scope>NUCLEOTIDE SEQUENCE</scope>
    <source>
        <strain evidence="2">NC_groundwater_1586_Pr3_B-0.1um_66_15</strain>
    </source>
</reference>
<evidence type="ECO:0000256" key="1">
    <source>
        <dbReference type="SAM" id="SignalP"/>
    </source>
</evidence>
<feature type="signal peptide" evidence="1">
    <location>
        <begin position="1"/>
        <end position="23"/>
    </location>
</feature>
<sequence length="169" mass="17433">MRSLKLALLATAATAVLSSAAFAADLIIDTPMAPVVDNSFTWDGAYIGAFIQGQTAPTAFGLGVDFGVNAVMDNLLIGGEFEAVALTGPNFSAQFTGKVGGLISDSAIVYIYSGAGSRTPSSWYVPVGVGAEVAVAENVTIKAEAQYNFDLTTSTQNSAAVKVGLNWHF</sequence>
<evidence type="ECO:0008006" key="4">
    <source>
        <dbReference type="Google" id="ProtNLM"/>
    </source>
</evidence>
<dbReference type="AlphaFoldDB" id="A0A933NYR7"/>
<organism evidence="2 3">
    <name type="scientific">Devosia nanyangense</name>
    <dbReference type="NCBI Taxonomy" id="1228055"/>
    <lineage>
        <taxon>Bacteria</taxon>
        <taxon>Pseudomonadati</taxon>
        <taxon>Pseudomonadota</taxon>
        <taxon>Alphaproteobacteria</taxon>
        <taxon>Hyphomicrobiales</taxon>
        <taxon>Devosiaceae</taxon>
        <taxon>Devosia</taxon>
    </lineage>
</organism>
<comment type="caution">
    <text evidence="2">The sequence shown here is derived from an EMBL/GenBank/DDBJ whole genome shotgun (WGS) entry which is preliminary data.</text>
</comment>
<dbReference type="Gene3D" id="2.40.160.20">
    <property type="match status" value="1"/>
</dbReference>
<proteinExistence type="predicted"/>
<accession>A0A933NYR7</accession>
<dbReference type="SUPFAM" id="SSF56925">
    <property type="entry name" value="OMPA-like"/>
    <property type="match status" value="1"/>
</dbReference>